<evidence type="ECO:0000313" key="6">
    <source>
        <dbReference type="Proteomes" id="UP000266389"/>
    </source>
</evidence>
<accession>A0A395LVZ8</accession>
<dbReference type="AlphaFoldDB" id="A0A395LVZ8"/>
<dbReference type="InterPro" id="IPR027417">
    <property type="entry name" value="P-loop_NTPase"/>
</dbReference>
<feature type="domain" description="AAA+ ATPase" evidence="4">
    <location>
        <begin position="173"/>
        <end position="307"/>
    </location>
</feature>
<comment type="similarity">
    <text evidence="1">Belongs to the AAA ATPase family.</text>
</comment>
<dbReference type="SMART" id="SM00382">
    <property type="entry name" value="AAA"/>
    <property type="match status" value="1"/>
</dbReference>
<organism evidence="5 6">
    <name type="scientific">Candidatus Thermochlorobacter aerophilus</name>
    <dbReference type="NCBI Taxonomy" id="1868324"/>
    <lineage>
        <taxon>Bacteria</taxon>
        <taxon>Pseudomonadati</taxon>
        <taxon>Chlorobiota</taxon>
        <taxon>Chlorobiia</taxon>
        <taxon>Chlorobiales</taxon>
        <taxon>Candidatus Thermochlorobacteriaceae</taxon>
        <taxon>Candidatus Thermochlorobacter</taxon>
    </lineage>
</organism>
<dbReference type="InterPro" id="IPR050221">
    <property type="entry name" value="26S_Proteasome_ATPase"/>
</dbReference>
<dbReference type="GO" id="GO:0005524">
    <property type="term" value="F:ATP binding"/>
    <property type="evidence" value="ECO:0007669"/>
    <property type="project" value="UniProtKB-KW"/>
</dbReference>
<dbReference type="Pfam" id="PF00004">
    <property type="entry name" value="AAA"/>
    <property type="match status" value="1"/>
</dbReference>
<keyword evidence="2" id="KW-0547">Nucleotide-binding</keyword>
<dbReference type="Gene3D" id="3.40.50.300">
    <property type="entry name" value="P-loop containing nucleotide triphosphate hydrolases"/>
    <property type="match status" value="1"/>
</dbReference>
<reference evidence="5 6" key="1">
    <citation type="journal article" date="2011" name="ISME J.">
        <title>Community ecology of hot spring cyanobacterial mats: predominant populations and their functional potential.</title>
        <authorList>
            <person name="Klatt C.G."/>
            <person name="Wood J.M."/>
            <person name="Rusch D.B."/>
            <person name="Bateson M.M."/>
            <person name="Hamamura N."/>
            <person name="Heidelberg J.F."/>
            <person name="Grossman A.R."/>
            <person name="Bhaya D."/>
            <person name="Cohan F.M."/>
            <person name="Kuhl M."/>
            <person name="Bryant D.A."/>
            <person name="Ward D.M."/>
        </authorList>
    </citation>
    <scope>NUCLEOTIDE SEQUENCE [LARGE SCALE GENOMIC DNA]</scope>
    <source>
        <strain evidence="5">OS</strain>
    </source>
</reference>
<evidence type="ECO:0000259" key="4">
    <source>
        <dbReference type="SMART" id="SM00382"/>
    </source>
</evidence>
<proteinExistence type="inferred from homology"/>
<dbReference type="InterPro" id="IPR003959">
    <property type="entry name" value="ATPase_AAA_core"/>
</dbReference>
<dbReference type="InterPro" id="IPR003593">
    <property type="entry name" value="AAA+_ATPase"/>
</dbReference>
<protein>
    <submittedName>
        <fullName evidence="5">ATP-binding protein</fullName>
    </submittedName>
</protein>
<dbReference type="GO" id="GO:0016887">
    <property type="term" value="F:ATP hydrolysis activity"/>
    <property type="evidence" value="ECO:0007669"/>
    <property type="project" value="InterPro"/>
</dbReference>
<sequence>MSAEICPIHKVPLVLSYRGVKQVPELNAKLEGLPMLYCPVCAAEGKDSARELESALTNAFVAELRKMINKVKFSTHLHRPEMTFNFNPHKARLEQSGLAEKNAAPRNGATHLPDSDIRKRLENFVPQKPLYSLDRLILDSKTQKALQDVLTLIEQQRLIYETWNLQSIDRTGRKVALNFYGPPGTGKTLAAEAIANALGKEILMVSYAELESKYVGETPKNIKAAFAKAASTGAVLFFDEADSILGKRLTTITQSTDHSVNLTRSTTLIELDRFNGLVIFASNLVSNYDRAFLRRMIAHIEFRLPAKAQLKEIWRVHLPPQLPVEPDLDFEKLAELSLGASGGDVKNALLLAAATVAARPKHEHIVRFSDLAQAIRTILDQKQKVLDSHHESA</sequence>
<gene>
    <name evidence="5" type="ORF">D0433_13670</name>
</gene>
<dbReference type="PANTHER" id="PTHR23073">
    <property type="entry name" value="26S PROTEASOME REGULATORY SUBUNIT"/>
    <property type="match status" value="1"/>
</dbReference>
<name>A0A395LVZ8_9BACT</name>
<evidence type="ECO:0000256" key="1">
    <source>
        <dbReference type="ARBA" id="ARBA00006914"/>
    </source>
</evidence>
<evidence type="ECO:0000313" key="5">
    <source>
        <dbReference type="EMBL" id="RFM22865.1"/>
    </source>
</evidence>
<dbReference type="Gene3D" id="1.10.8.60">
    <property type="match status" value="1"/>
</dbReference>
<comment type="caution">
    <text evidence="5">The sequence shown here is derived from an EMBL/GenBank/DDBJ whole genome shotgun (WGS) entry which is preliminary data.</text>
</comment>
<dbReference type="Proteomes" id="UP000266389">
    <property type="component" value="Unassembled WGS sequence"/>
</dbReference>
<keyword evidence="3 5" id="KW-0067">ATP-binding</keyword>
<dbReference type="EMBL" id="PHFL01000072">
    <property type="protein sequence ID" value="RFM22865.1"/>
    <property type="molecule type" value="Genomic_DNA"/>
</dbReference>
<dbReference type="CDD" id="cd19481">
    <property type="entry name" value="RecA-like_protease"/>
    <property type="match status" value="1"/>
</dbReference>
<dbReference type="SUPFAM" id="SSF52540">
    <property type="entry name" value="P-loop containing nucleoside triphosphate hydrolases"/>
    <property type="match status" value="1"/>
</dbReference>
<evidence type="ECO:0000256" key="3">
    <source>
        <dbReference type="ARBA" id="ARBA00022840"/>
    </source>
</evidence>
<evidence type="ECO:0000256" key="2">
    <source>
        <dbReference type="ARBA" id="ARBA00022741"/>
    </source>
</evidence>